<dbReference type="AlphaFoldDB" id="A0A7Y9PG63"/>
<protein>
    <submittedName>
        <fullName evidence="2">Chromosome segregation ATPase</fullName>
    </submittedName>
</protein>
<evidence type="ECO:0000256" key="1">
    <source>
        <dbReference type="SAM" id="Phobius"/>
    </source>
</evidence>
<feature type="transmembrane region" description="Helical" evidence="1">
    <location>
        <begin position="12"/>
        <end position="36"/>
    </location>
</feature>
<keyword evidence="1" id="KW-0472">Membrane</keyword>
<gene>
    <name evidence="2" type="ORF">HDF17_001382</name>
</gene>
<comment type="caution">
    <text evidence="2">The sequence shown here is derived from an EMBL/GenBank/DDBJ whole genome shotgun (WGS) entry which is preliminary data.</text>
</comment>
<keyword evidence="3" id="KW-1185">Reference proteome</keyword>
<keyword evidence="1" id="KW-0812">Transmembrane</keyword>
<reference evidence="2 3" key="1">
    <citation type="submission" date="2020-07" db="EMBL/GenBank/DDBJ databases">
        <title>Genomic Encyclopedia of Type Strains, Phase IV (KMG-V): Genome sequencing to study the core and pangenomes of soil and plant-associated prokaryotes.</title>
        <authorList>
            <person name="Whitman W."/>
        </authorList>
    </citation>
    <scope>NUCLEOTIDE SEQUENCE [LARGE SCALE GENOMIC DNA]</scope>
    <source>
        <strain evidence="2 3">X4EP2</strain>
    </source>
</reference>
<evidence type="ECO:0000313" key="2">
    <source>
        <dbReference type="EMBL" id="NYF79095.1"/>
    </source>
</evidence>
<dbReference type="Proteomes" id="UP000589520">
    <property type="component" value="Unassembled WGS sequence"/>
</dbReference>
<dbReference type="EMBL" id="JACCCW010000001">
    <property type="protein sequence ID" value="NYF79095.1"/>
    <property type="molecule type" value="Genomic_DNA"/>
</dbReference>
<name>A0A7Y9PG63_9BACT</name>
<evidence type="ECO:0000313" key="3">
    <source>
        <dbReference type="Proteomes" id="UP000589520"/>
    </source>
</evidence>
<keyword evidence="1" id="KW-1133">Transmembrane helix</keyword>
<sequence>MLHLAPETHGSLFTAYGALLVAFVAGAFSLLGLTVAKENKVSEFRQEWINALREDIAEFIAQAQLIHSEISEYVRGECADYRDHLDRTRDPYLDLNRASTRIKLRLNLAEEDNKTLMNSMGELQDILRTRPDNIALFQTQFGPASKNVEIQTSLILAKEWKRVKAGETGYKRARRIALVVLSISLLAVVISLFC</sequence>
<dbReference type="RefSeq" id="WP_179489034.1">
    <property type="nucleotide sequence ID" value="NZ_JACCCW010000001.1"/>
</dbReference>
<proteinExistence type="predicted"/>
<accession>A0A7Y9PG63</accession>
<organism evidence="2 3">
    <name type="scientific">Granulicella arctica</name>
    <dbReference type="NCBI Taxonomy" id="940613"/>
    <lineage>
        <taxon>Bacteria</taxon>
        <taxon>Pseudomonadati</taxon>
        <taxon>Acidobacteriota</taxon>
        <taxon>Terriglobia</taxon>
        <taxon>Terriglobales</taxon>
        <taxon>Acidobacteriaceae</taxon>
        <taxon>Granulicella</taxon>
    </lineage>
</organism>
<feature type="transmembrane region" description="Helical" evidence="1">
    <location>
        <begin position="176"/>
        <end position="193"/>
    </location>
</feature>